<gene>
    <name evidence="1" type="ORF">ANT2_4393</name>
    <name evidence="4" type="ORF">ANT3_4397</name>
    <name evidence="2" type="ORF">BRI6_4378</name>
    <name evidence="3" type="ORF">BRI9_4438</name>
    <name evidence="6" type="ORF">IVO3_4435</name>
    <name evidence="5" type="ORF">RAN3_4288</name>
    <name evidence="7" type="ORF">RAN7_4367</name>
</gene>
<dbReference type="AlphaFoldDB" id="A0A484V7Z6"/>
<evidence type="ECO:0000313" key="5">
    <source>
        <dbReference type="EMBL" id="VFR91926.1"/>
    </source>
</evidence>
<evidence type="ECO:0000313" key="3">
    <source>
        <dbReference type="EMBL" id="VFR62465.1"/>
    </source>
</evidence>
<organism evidence="6">
    <name type="scientific">plant metagenome</name>
    <dbReference type="NCBI Taxonomy" id="1297885"/>
    <lineage>
        <taxon>unclassified sequences</taxon>
        <taxon>metagenomes</taxon>
        <taxon>organismal metagenomes</taxon>
    </lineage>
</organism>
<dbReference type="EMBL" id="CAADIP010000042">
    <property type="protein sequence ID" value="VFR94812.1"/>
    <property type="molecule type" value="Genomic_DNA"/>
</dbReference>
<reference evidence="6" key="1">
    <citation type="submission" date="2019-03" db="EMBL/GenBank/DDBJ databases">
        <authorList>
            <person name="Danneels B."/>
        </authorList>
    </citation>
    <scope>NUCLEOTIDE SEQUENCE</scope>
</reference>
<dbReference type="EMBL" id="CAADIO010000027">
    <property type="protein sequence ID" value="VFR91926.1"/>
    <property type="molecule type" value="Genomic_DNA"/>
</dbReference>
<dbReference type="EMBL" id="CAADIZ010000063">
    <property type="protein sequence ID" value="VFS31268.1"/>
    <property type="molecule type" value="Genomic_DNA"/>
</dbReference>
<dbReference type="EMBL" id="CAADIK010000008">
    <property type="protein sequence ID" value="VFR62465.1"/>
    <property type="molecule type" value="Genomic_DNA"/>
</dbReference>
<evidence type="ECO:0000313" key="1">
    <source>
        <dbReference type="EMBL" id="VFR42757.1"/>
    </source>
</evidence>
<proteinExistence type="predicted"/>
<evidence type="ECO:0000313" key="2">
    <source>
        <dbReference type="EMBL" id="VFR53440.1"/>
    </source>
</evidence>
<dbReference type="EMBL" id="CAADID010000023">
    <property type="protein sequence ID" value="VFR73944.1"/>
    <property type="molecule type" value="Genomic_DNA"/>
</dbReference>
<protein>
    <submittedName>
        <fullName evidence="6">Uncharacterized protein</fullName>
    </submittedName>
</protein>
<dbReference type="EMBL" id="CAADIG010000014">
    <property type="protein sequence ID" value="VFR42757.1"/>
    <property type="molecule type" value="Genomic_DNA"/>
</dbReference>
<evidence type="ECO:0000313" key="4">
    <source>
        <dbReference type="EMBL" id="VFR73944.1"/>
    </source>
</evidence>
<sequence length="42" mass="4556">MAYASKQRAMLKVACQPMRESGAQLSRLRNRVPYCVAGSVGA</sequence>
<evidence type="ECO:0000313" key="7">
    <source>
        <dbReference type="EMBL" id="VFS31268.1"/>
    </source>
</evidence>
<evidence type="ECO:0000313" key="6">
    <source>
        <dbReference type="EMBL" id="VFR94812.1"/>
    </source>
</evidence>
<dbReference type="EMBL" id="CAADII010000012">
    <property type="protein sequence ID" value="VFR53440.1"/>
    <property type="molecule type" value="Genomic_DNA"/>
</dbReference>
<name>A0A484V7Z6_9ZZZZ</name>
<accession>A0A484V7Z6</accession>